<sequence length="261" mass="28555">MRIGLTILPEHPKAAARDIWAQVEEAGFDHGWTFDHIGWEGLLDEPWYGAVSTLSLAALSTTRLEIGPLVGNPNVRGPVAFARELIGLDELSDGRLTLGVGAGAATGYDVDAADAPPPRSRMRRFREFVEFLDRLLTEDRVSYTGEYYTALDARHAPGCRRRPRLPFLVAANGVRSVTLAARQGQGWVTIGGMADTLDDWWHLVTAASERMTTALEQAGRADDTDFRRVLQTDAAPVLSIQSAECFADFVGLAVVSLTVYR</sequence>
<dbReference type="Pfam" id="PF00296">
    <property type="entry name" value="Bac_luciferase"/>
    <property type="match status" value="1"/>
</dbReference>
<dbReference type="InterPro" id="IPR011251">
    <property type="entry name" value="Luciferase-like_dom"/>
</dbReference>
<comment type="caution">
    <text evidence="3">The sequence shown here is derived from an EMBL/GenBank/DDBJ whole genome shotgun (WGS) entry which is preliminary data.</text>
</comment>
<dbReference type="CDD" id="cd01097">
    <property type="entry name" value="Tetrahydromethanopterin_reductase"/>
    <property type="match status" value="1"/>
</dbReference>
<evidence type="ECO:0000259" key="2">
    <source>
        <dbReference type="Pfam" id="PF00296"/>
    </source>
</evidence>
<dbReference type="AlphaFoldDB" id="A0A660CEQ2"/>
<keyword evidence="3" id="KW-0503">Monooxygenase</keyword>
<dbReference type="SUPFAM" id="SSF51679">
    <property type="entry name" value="Bacterial luciferase-like"/>
    <property type="match status" value="1"/>
</dbReference>
<dbReference type="GO" id="GO:0016705">
    <property type="term" value="F:oxidoreductase activity, acting on paired donors, with incorporation or reduction of molecular oxygen"/>
    <property type="evidence" value="ECO:0007669"/>
    <property type="project" value="InterPro"/>
</dbReference>
<dbReference type="Proteomes" id="UP000317303">
    <property type="component" value="Unassembled WGS sequence"/>
</dbReference>
<dbReference type="Gene3D" id="3.20.20.30">
    <property type="entry name" value="Luciferase-like domain"/>
    <property type="match status" value="1"/>
</dbReference>
<dbReference type="EMBL" id="VLJV01000001">
    <property type="protein sequence ID" value="TWH21816.1"/>
    <property type="molecule type" value="Genomic_DNA"/>
</dbReference>
<dbReference type="InterPro" id="IPR050564">
    <property type="entry name" value="F420-G6PD/mer"/>
</dbReference>
<dbReference type="PANTHER" id="PTHR43244:SF1">
    <property type="entry name" value="5,10-METHYLENETETRAHYDROMETHANOPTERIN REDUCTASE"/>
    <property type="match status" value="1"/>
</dbReference>
<protein>
    <submittedName>
        <fullName evidence="3">Luciferase-like monooxygenase</fullName>
    </submittedName>
</protein>
<dbReference type="PANTHER" id="PTHR43244">
    <property type="match status" value="1"/>
</dbReference>
<proteinExistence type="predicted"/>
<evidence type="ECO:0000256" key="1">
    <source>
        <dbReference type="ARBA" id="ARBA00023002"/>
    </source>
</evidence>
<name>A0A660CEQ2_9PSEU</name>
<keyword evidence="1" id="KW-0560">Oxidoreductase</keyword>
<gene>
    <name evidence="3" type="ORF">JD82_03685</name>
</gene>
<evidence type="ECO:0000313" key="4">
    <source>
        <dbReference type="Proteomes" id="UP000317303"/>
    </source>
</evidence>
<feature type="domain" description="Luciferase-like" evidence="2">
    <location>
        <begin position="11"/>
        <end position="230"/>
    </location>
</feature>
<keyword evidence="4" id="KW-1185">Reference proteome</keyword>
<dbReference type="GO" id="GO:0004497">
    <property type="term" value="F:monooxygenase activity"/>
    <property type="evidence" value="ECO:0007669"/>
    <property type="project" value="UniProtKB-KW"/>
</dbReference>
<organism evidence="3 4">
    <name type="scientific">Prauserella rugosa</name>
    <dbReference type="NCBI Taxonomy" id="43354"/>
    <lineage>
        <taxon>Bacteria</taxon>
        <taxon>Bacillati</taxon>
        <taxon>Actinomycetota</taxon>
        <taxon>Actinomycetes</taxon>
        <taxon>Pseudonocardiales</taxon>
        <taxon>Pseudonocardiaceae</taxon>
        <taxon>Prauserella</taxon>
    </lineage>
</organism>
<dbReference type="RefSeq" id="WP_051757362.1">
    <property type="nucleotide sequence ID" value="NZ_JOIJ01000001.1"/>
</dbReference>
<accession>A0A660CEQ2</accession>
<evidence type="ECO:0000313" key="3">
    <source>
        <dbReference type="EMBL" id="TWH21816.1"/>
    </source>
</evidence>
<dbReference type="InterPro" id="IPR036661">
    <property type="entry name" value="Luciferase-like_sf"/>
</dbReference>
<reference evidence="3 4" key="1">
    <citation type="submission" date="2019-07" db="EMBL/GenBank/DDBJ databases">
        <title>R&amp;d 2014.</title>
        <authorList>
            <person name="Klenk H.-P."/>
        </authorList>
    </citation>
    <scope>NUCLEOTIDE SEQUENCE [LARGE SCALE GENOMIC DNA]</scope>
    <source>
        <strain evidence="3 4">DSM 43194</strain>
    </source>
</reference>